<keyword evidence="3" id="KW-1185">Reference proteome</keyword>
<evidence type="ECO:0000259" key="1">
    <source>
        <dbReference type="SMART" id="SM00849"/>
    </source>
</evidence>
<proteinExistence type="predicted"/>
<dbReference type="Gene3D" id="3.60.15.10">
    <property type="entry name" value="Ribonuclease Z/Hydroxyacylglutathione hydrolase-like"/>
    <property type="match status" value="1"/>
</dbReference>
<dbReference type="InterPro" id="IPR050855">
    <property type="entry name" value="NDM-1-like"/>
</dbReference>
<comment type="caution">
    <text evidence="2">The sequence shown here is derived from an EMBL/GenBank/DDBJ whole genome shotgun (WGS) entry which is preliminary data.</text>
</comment>
<organism evidence="2 3">
    <name type="scientific">Kribbella orskensis</name>
    <dbReference type="NCBI Taxonomy" id="2512216"/>
    <lineage>
        <taxon>Bacteria</taxon>
        <taxon>Bacillati</taxon>
        <taxon>Actinomycetota</taxon>
        <taxon>Actinomycetes</taxon>
        <taxon>Propionibacteriales</taxon>
        <taxon>Kribbellaceae</taxon>
        <taxon>Kribbella</taxon>
    </lineage>
</organism>
<reference evidence="2 3" key="1">
    <citation type="journal article" date="2015" name="Stand. Genomic Sci.">
        <title>Genomic Encyclopedia of Bacterial and Archaeal Type Strains, Phase III: the genomes of soil and plant-associated and newly described type strains.</title>
        <authorList>
            <person name="Whitman W.B."/>
            <person name="Woyke T."/>
            <person name="Klenk H.P."/>
            <person name="Zhou Y."/>
            <person name="Lilburn T.G."/>
            <person name="Beck B.J."/>
            <person name="De Vos P."/>
            <person name="Vandamme P."/>
            <person name="Eisen J.A."/>
            <person name="Garrity G."/>
            <person name="Hugenholtz P."/>
            <person name="Kyrpides N.C."/>
        </authorList>
    </citation>
    <scope>NUCLEOTIDE SEQUENCE [LARGE SCALE GENOMIC DNA]</scope>
    <source>
        <strain evidence="2 3">VKM Ac-2538</strain>
    </source>
</reference>
<dbReference type="Proteomes" id="UP000295818">
    <property type="component" value="Unassembled WGS sequence"/>
</dbReference>
<dbReference type="SMART" id="SM00849">
    <property type="entry name" value="Lactamase_B"/>
    <property type="match status" value="1"/>
</dbReference>
<sequence>MVELVHLSGRVWLYPHDPDPEAVRPSVAVIADDRGSVLVDAGNSPVHATEVQQAIAAAGLPAPTILVYTHHHWDHTWGASAWENVEVIAHTAAVDLLEAEAKRPWSHQYLRDQVAENPRLGPSFRARALAMPGWDGFEVIVPHRTFEDTLTLPTGVQLRHVGGNHAPDSLVVLDPESGVMLLGDCFYPPPFHLRTDSDGMDFGMVKRLLAERHAWYVDAHSPPRGSPDSET</sequence>
<dbReference type="PANTHER" id="PTHR42951">
    <property type="entry name" value="METALLO-BETA-LACTAMASE DOMAIN-CONTAINING"/>
    <property type="match status" value="1"/>
</dbReference>
<feature type="domain" description="Metallo-beta-lactamase" evidence="1">
    <location>
        <begin position="24"/>
        <end position="220"/>
    </location>
</feature>
<protein>
    <submittedName>
        <fullName evidence="2">Glyoxylase-like metal-dependent hydrolase (Beta-lactamase superfamily II)</fullName>
    </submittedName>
</protein>
<dbReference type="SUPFAM" id="SSF56281">
    <property type="entry name" value="Metallo-hydrolase/oxidoreductase"/>
    <property type="match status" value="1"/>
</dbReference>
<dbReference type="Pfam" id="PF00753">
    <property type="entry name" value="Lactamase_B"/>
    <property type="match status" value="1"/>
</dbReference>
<dbReference type="InterPro" id="IPR001279">
    <property type="entry name" value="Metallo-B-lactamas"/>
</dbReference>
<evidence type="ECO:0000313" key="3">
    <source>
        <dbReference type="Proteomes" id="UP000295818"/>
    </source>
</evidence>
<dbReference type="PANTHER" id="PTHR42951:SF4">
    <property type="entry name" value="ACYL-COENZYME A THIOESTERASE MBLAC2"/>
    <property type="match status" value="1"/>
</dbReference>
<dbReference type="EMBL" id="SLWM01000033">
    <property type="protein sequence ID" value="TCO11136.1"/>
    <property type="molecule type" value="Genomic_DNA"/>
</dbReference>
<accession>A0ABY2B7R3</accession>
<gene>
    <name evidence="2" type="ORF">EV644_13331</name>
</gene>
<dbReference type="InterPro" id="IPR036866">
    <property type="entry name" value="RibonucZ/Hydroxyglut_hydro"/>
</dbReference>
<name>A0ABY2B7R3_9ACTN</name>
<evidence type="ECO:0000313" key="2">
    <source>
        <dbReference type="EMBL" id="TCO11136.1"/>
    </source>
</evidence>